<dbReference type="HOGENOM" id="CLU_3260038_0_0_6"/>
<accession>A0A068R703</accession>
<evidence type="ECO:0000313" key="2">
    <source>
        <dbReference type="Proteomes" id="UP000032735"/>
    </source>
</evidence>
<gene>
    <name evidence="1" type="ORF">XPG1_3107</name>
</gene>
<dbReference type="EMBL" id="FO704551">
    <property type="protein sequence ID" value="CDG22749.1"/>
    <property type="molecule type" value="Genomic_DNA"/>
</dbReference>
<keyword evidence="2" id="KW-1185">Reference proteome</keyword>
<evidence type="ECO:0000313" key="1">
    <source>
        <dbReference type="EMBL" id="CDG22749.1"/>
    </source>
</evidence>
<proteinExistence type="predicted"/>
<dbReference type="Proteomes" id="UP000032735">
    <property type="component" value="Chromosome"/>
</dbReference>
<reference evidence="1 2" key="1">
    <citation type="submission" date="2013-07" db="EMBL/GenBank/DDBJ databases">
        <authorList>
            <person name="Genoscope - CEA"/>
        </authorList>
    </citation>
    <scope>NUCLEOTIDE SEQUENCE [LARGE SCALE GENOMIC DNA]</scope>
    <source>
        <strain evidence="1 2">G6</strain>
    </source>
</reference>
<dbReference type="AlphaFoldDB" id="A0A068R703"/>
<protein>
    <submittedName>
        <fullName evidence="1">Uncharacterized protein</fullName>
    </submittedName>
</protein>
<dbReference type="STRING" id="1354304.XPG1_3107"/>
<dbReference type="KEGG" id="xpo:XPG1_3107"/>
<name>A0A068R703_9GAMM</name>
<organism evidence="1 2">
    <name type="scientific">Xenorhabdus poinarii G6</name>
    <dbReference type="NCBI Taxonomy" id="1354304"/>
    <lineage>
        <taxon>Bacteria</taxon>
        <taxon>Pseudomonadati</taxon>
        <taxon>Pseudomonadota</taxon>
        <taxon>Gammaproteobacteria</taxon>
        <taxon>Enterobacterales</taxon>
        <taxon>Morganellaceae</taxon>
        <taxon>Xenorhabdus</taxon>
    </lineage>
</organism>
<sequence>MTISNIRTTIQNTDLRRGDLFEIIVKKDFLPPCIKENLVNNV</sequence>